<evidence type="ECO:0000256" key="1">
    <source>
        <dbReference type="SAM" id="MobiDB-lite"/>
    </source>
</evidence>
<dbReference type="AlphaFoldDB" id="A0A8D8R8T3"/>
<name>A0A8D8R8T3_9HEMI</name>
<feature type="compositionally biased region" description="Basic and acidic residues" evidence="1">
    <location>
        <begin position="43"/>
        <end position="52"/>
    </location>
</feature>
<accession>A0A8D8R8T3</accession>
<feature type="region of interest" description="Disordered" evidence="1">
    <location>
        <begin position="1"/>
        <end position="64"/>
    </location>
</feature>
<feature type="compositionally biased region" description="Polar residues" evidence="1">
    <location>
        <begin position="55"/>
        <end position="64"/>
    </location>
</feature>
<proteinExistence type="predicted"/>
<feature type="compositionally biased region" description="Polar residues" evidence="1">
    <location>
        <begin position="29"/>
        <end position="42"/>
    </location>
</feature>
<evidence type="ECO:0000313" key="2">
    <source>
        <dbReference type="EMBL" id="CAG6645060.1"/>
    </source>
</evidence>
<sequence>MIDCRRSDARPSSPTTRRSRSTCDPATYSIRNEYSEPFTSDSHGPEGRKREPTPASRSNLRQPTFETTGAVITWKIGTKKAKLLVISDKTVTRIFICFDSHHFEVHYIPISATDHTTT</sequence>
<organism evidence="2">
    <name type="scientific">Cacopsylla melanoneura</name>
    <dbReference type="NCBI Taxonomy" id="428564"/>
    <lineage>
        <taxon>Eukaryota</taxon>
        <taxon>Metazoa</taxon>
        <taxon>Ecdysozoa</taxon>
        <taxon>Arthropoda</taxon>
        <taxon>Hexapoda</taxon>
        <taxon>Insecta</taxon>
        <taxon>Pterygota</taxon>
        <taxon>Neoptera</taxon>
        <taxon>Paraneoptera</taxon>
        <taxon>Hemiptera</taxon>
        <taxon>Sternorrhyncha</taxon>
        <taxon>Psylloidea</taxon>
        <taxon>Psyllidae</taxon>
        <taxon>Psyllinae</taxon>
        <taxon>Cacopsylla</taxon>
    </lineage>
</organism>
<protein>
    <submittedName>
        <fullName evidence="2">Uncharacterized protein</fullName>
    </submittedName>
</protein>
<dbReference type="EMBL" id="HBUF01135104">
    <property type="protein sequence ID" value="CAG6645060.1"/>
    <property type="molecule type" value="Transcribed_RNA"/>
</dbReference>
<reference evidence="2" key="1">
    <citation type="submission" date="2021-05" db="EMBL/GenBank/DDBJ databases">
        <authorList>
            <person name="Alioto T."/>
            <person name="Alioto T."/>
            <person name="Gomez Garrido J."/>
        </authorList>
    </citation>
    <scope>NUCLEOTIDE SEQUENCE</scope>
</reference>